<feature type="domain" description="AMP-dependent synthetase/ligase" evidence="3">
    <location>
        <begin position="37"/>
        <end position="410"/>
    </location>
</feature>
<name>A0AAU7CPD8_9BACT</name>
<gene>
    <name evidence="4" type="ORF">V5E97_15090</name>
</gene>
<evidence type="ECO:0000256" key="1">
    <source>
        <dbReference type="ARBA" id="ARBA00006432"/>
    </source>
</evidence>
<sequence>MSQETATRPAGTMQPALEIPLPPLPPNWRSLARAFVHQARAKWGQPAISDSTGASLTYGKTFIRALALGRVLARKLGPQPYVGLFIPPTVPASVANLTLTLWGRIPVNLNYTATESLINSSIDQCGITHVVTSEKVLDKFKLRPKGELILLEDIPKQVTLADKLWAAAVAKLVPISQLGRFLPGLRNENLNDTATVIFTSGSTGNPKGVVLSHRNILSNIHQINTHLNILPDESILGILPFFHSFGFTVGIWTVLCLGKKIVYHFNPLDAKTIGKLCETHQVTLIAGTPTFMRSYLQRCDPKQFATLVHLLLGAEKLKPELARELRETLKIEPLEGYGCTELSPAAAFAVPHDIVLANGRTAPGFREGTVGVPLPGTSVRTIDPDTGADLPRGEAGMILVSGPQVMVGYLNQPEATAKVLKDGWYQTGDIGYVDEDGFLRITDRLSRFSKIGGEMVPHMAVETAIQEATLTNEQNVAITSLPDVRRGERLYVIHTPLNMTPQEVNRRLTAGTMPRLWIPAAEDFIEVEAIPILGSGKIDLRQLREIAQQRLPR</sequence>
<dbReference type="InterPro" id="IPR020845">
    <property type="entry name" value="AMP-binding_CS"/>
</dbReference>
<evidence type="ECO:0000259" key="3">
    <source>
        <dbReference type="Pfam" id="PF00501"/>
    </source>
</evidence>
<evidence type="ECO:0000313" key="4">
    <source>
        <dbReference type="EMBL" id="XBH07313.1"/>
    </source>
</evidence>
<dbReference type="InterPro" id="IPR042099">
    <property type="entry name" value="ANL_N_sf"/>
</dbReference>
<dbReference type="PANTHER" id="PTHR24096:SF149">
    <property type="entry name" value="AMP-BINDING DOMAIN-CONTAINING PROTEIN-RELATED"/>
    <property type="match status" value="1"/>
</dbReference>
<dbReference type="PROSITE" id="PS00455">
    <property type="entry name" value="AMP_BINDING"/>
    <property type="match status" value="1"/>
</dbReference>
<dbReference type="PANTHER" id="PTHR24096">
    <property type="entry name" value="LONG-CHAIN-FATTY-ACID--COA LIGASE"/>
    <property type="match status" value="1"/>
</dbReference>
<dbReference type="EMBL" id="CP155447">
    <property type="protein sequence ID" value="XBH07313.1"/>
    <property type="molecule type" value="Genomic_DNA"/>
</dbReference>
<accession>A0AAU7CPD8</accession>
<dbReference type="Pfam" id="PF00501">
    <property type="entry name" value="AMP-binding"/>
    <property type="match status" value="1"/>
</dbReference>
<dbReference type="AlphaFoldDB" id="A0AAU7CPD8"/>
<comment type="similarity">
    <text evidence="1">Belongs to the ATP-dependent AMP-binding enzyme family.</text>
</comment>
<dbReference type="InterPro" id="IPR045851">
    <property type="entry name" value="AMP-bd_C_sf"/>
</dbReference>
<dbReference type="InterPro" id="IPR000873">
    <property type="entry name" value="AMP-dep_synth/lig_dom"/>
</dbReference>
<dbReference type="SUPFAM" id="SSF56801">
    <property type="entry name" value="Acetyl-CoA synthetase-like"/>
    <property type="match status" value="1"/>
</dbReference>
<evidence type="ECO:0000256" key="2">
    <source>
        <dbReference type="ARBA" id="ARBA00022598"/>
    </source>
</evidence>
<dbReference type="Gene3D" id="3.30.300.30">
    <property type="match status" value="1"/>
</dbReference>
<reference evidence="4" key="1">
    <citation type="submission" date="2024-05" db="EMBL/GenBank/DDBJ databases">
        <title>Planctomycetes of the genus Singulisphaera possess chitinolytic capabilities.</title>
        <authorList>
            <person name="Ivanova A."/>
        </authorList>
    </citation>
    <scope>NUCLEOTIDE SEQUENCE</scope>
    <source>
        <strain evidence="4">Ch08T</strain>
    </source>
</reference>
<keyword evidence="2" id="KW-0436">Ligase</keyword>
<proteinExistence type="inferred from homology"/>
<dbReference type="Gene3D" id="3.40.50.12780">
    <property type="entry name" value="N-terminal domain of ligase-like"/>
    <property type="match status" value="1"/>
</dbReference>
<protein>
    <submittedName>
        <fullName evidence="4">AMP-binding protein</fullName>
    </submittedName>
</protein>
<dbReference type="RefSeq" id="WP_406700152.1">
    <property type="nucleotide sequence ID" value="NZ_CP155447.1"/>
</dbReference>
<organism evidence="4">
    <name type="scientific">Singulisphaera sp. Ch08</name>
    <dbReference type="NCBI Taxonomy" id="3120278"/>
    <lineage>
        <taxon>Bacteria</taxon>
        <taxon>Pseudomonadati</taxon>
        <taxon>Planctomycetota</taxon>
        <taxon>Planctomycetia</taxon>
        <taxon>Isosphaerales</taxon>
        <taxon>Isosphaeraceae</taxon>
        <taxon>Singulisphaera</taxon>
    </lineage>
</organism>
<dbReference type="GO" id="GO:0016405">
    <property type="term" value="F:CoA-ligase activity"/>
    <property type="evidence" value="ECO:0007669"/>
    <property type="project" value="TreeGrafter"/>
</dbReference>